<keyword evidence="3" id="KW-1185">Reference proteome</keyword>
<evidence type="ECO:0000313" key="3">
    <source>
        <dbReference type="Proteomes" id="UP000236454"/>
    </source>
</evidence>
<feature type="transmembrane region" description="Helical" evidence="1">
    <location>
        <begin position="7"/>
        <end position="24"/>
    </location>
</feature>
<feature type="transmembrane region" description="Helical" evidence="1">
    <location>
        <begin position="112"/>
        <end position="129"/>
    </location>
</feature>
<dbReference type="RefSeq" id="WP_090248238.1">
    <property type="nucleotide sequence ID" value="NZ_FPAS01000002.1"/>
</dbReference>
<proteinExistence type="predicted"/>
<evidence type="ECO:0000256" key="1">
    <source>
        <dbReference type="SAM" id="Phobius"/>
    </source>
</evidence>
<keyword evidence="1" id="KW-1133">Transmembrane helix</keyword>
<dbReference type="AlphaFoldDB" id="A0A1I6ZWW9"/>
<feature type="transmembrane region" description="Helical" evidence="1">
    <location>
        <begin position="30"/>
        <end position="48"/>
    </location>
</feature>
<protein>
    <submittedName>
        <fullName evidence="2">Uncharacterized protein</fullName>
    </submittedName>
</protein>
<sequence>MQAKQKIILSLGDVLIPLFGFYYLDWSLYFIALYLLLDLIGSFIFYHVKARKRIQYSQNAADRKAYKKGTLVLFLLITFVVFATHLFALITQPGINFSKAFVAFLMYVEEPIPLPQFWFLLPLLLLPPYQQYKMEFIMQQQFRTKTVQTLTSTFQNDLLILLPLLGIALATAFFVSLPQYIWLFLFIVLKLSYDLYFKPRILVQK</sequence>
<evidence type="ECO:0000313" key="2">
    <source>
        <dbReference type="EMBL" id="SFT67164.1"/>
    </source>
</evidence>
<dbReference type="EMBL" id="FPAS01000002">
    <property type="protein sequence ID" value="SFT67164.1"/>
    <property type="molecule type" value="Genomic_DNA"/>
</dbReference>
<accession>A0A1I6ZWW9</accession>
<dbReference type="Proteomes" id="UP000236454">
    <property type="component" value="Unassembled WGS sequence"/>
</dbReference>
<feature type="transmembrane region" description="Helical" evidence="1">
    <location>
        <begin position="150"/>
        <end position="174"/>
    </location>
</feature>
<organism evidence="2 3">
    <name type="scientific">Lishizhenia tianjinensis</name>
    <dbReference type="NCBI Taxonomy" id="477690"/>
    <lineage>
        <taxon>Bacteria</taxon>
        <taxon>Pseudomonadati</taxon>
        <taxon>Bacteroidota</taxon>
        <taxon>Flavobacteriia</taxon>
        <taxon>Flavobacteriales</taxon>
        <taxon>Crocinitomicaceae</taxon>
        <taxon>Lishizhenia</taxon>
    </lineage>
</organism>
<gene>
    <name evidence="2" type="ORF">SAMN05216474_1686</name>
</gene>
<feature type="transmembrane region" description="Helical" evidence="1">
    <location>
        <begin position="180"/>
        <end position="197"/>
    </location>
</feature>
<feature type="transmembrane region" description="Helical" evidence="1">
    <location>
        <begin position="69"/>
        <end position="92"/>
    </location>
</feature>
<keyword evidence="1" id="KW-0472">Membrane</keyword>
<name>A0A1I6ZWW9_9FLAO</name>
<keyword evidence="1" id="KW-0812">Transmembrane</keyword>
<reference evidence="2 3" key="1">
    <citation type="submission" date="2016-10" db="EMBL/GenBank/DDBJ databases">
        <authorList>
            <person name="de Groot N.N."/>
        </authorList>
    </citation>
    <scope>NUCLEOTIDE SEQUENCE [LARGE SCALE GENOMIC DNA]</scope>
    <source>
        <strain evidence="2 3">CGMCC 1.7005</strain>
    </source>
</reference>
<dbReference type="STRING" id="477690.SAMN05216474_1686"/>